<evidence type="ECO:0000256" key="1">
    <source>
        <dbReference type="SAM" id="MobiDB-lite"/>
    </source>
</evidence>
<dbReference type="PANTHER" id="PTHR22642:SF2">
    <property type="entry name" value="PROTEIN LONG AFTER FAR-RED 3"/>
    <property type="match status" value="1"/>
</dbReference>
<evidence type="ECO:0000313" key="3">
    <source>
        <dbReference type="EMBL" id="TQJ10777.1"/>
    </source>
</evidence>
<dbReference type="AlphaFoldDB" id="A0A542E627"/>
<dbReference type="Gene3D" id="3.20.20.140">
    <property type="entry name" value="Metal-dependent hydrolases"/>
    <property type="match status" value="1"/>
</dbReference>
<keyword evidence="4" id="KW-1185">Reference proteome</keyword>
<dbReference type="InterPro" id="IPR011059">
    <property type="entry name" value="Metal-dep_hydrolase_composite"/>
</dbReference>
<dbReference type="InterPro" id="IPR032466">
    <property type="entry name" value="Metal_Hydrolase"/>
</dbReference>
<evidence type="ECO:0000259" key="2">
    <source>
        <dbReference type="Pfam" id="PF07969"/>
    </source>
</evidence>
<organism evidence="3 4">
    <name type="scientific">Lapillicoccus jejuensis</name>
    <dbReference type="NCBI Taxonomy" id="402171"/>
    <lineage>
        <taxon>Bacteria</taxon>
        <taxon>Bacillati</taxon>
        <taxon>Actinomycetota</taxon>
        <taxon>Actinomycetes</taxon>
        <taxon>Micrococcales</taxon>
        <taxon>Intrasporangiaceae</taxon>
        <taxon>Lapillicoccus</taxon>
    </lineage>
</organism>
<feature type="region of interest" description="Disordered" evidence="1">
    <location>
        <begin position="289"/>
        <end position="309"/>
    </location>
</feature>
<dbReference type="InterPro" id="IPR013108">
    <property type="entry name" value="Amidohydro_3"/>
</dbReference>
<dbReference type="Pfam" id="PF07969">
    <property type="entry name" value="Amidohydro_3"/>
    <property type="match status" value="1"/>
</dbReference>
<accession>A0A542E627</accession>
<dbReference type="Proteomes" id="UP000317893">
    <property type="component" value="Unassembled WGS sequence"/>
</dbReference>
<protein>
    <recommendedName>
        <fullName evidence="2">Amidohydrolase 3 domain-containing protein</fullName>
    </recommendedName>
</protein>
<dbReference type="SUPFAM" id="SSF51556">
    <property type="entry name" value="Metallo-dependent hydrolases"/>
    <property type="match status" value="1"/>
</dbReference>
<dbReference type="PANTHER" id="PTHR22642">
    <property type="entry name" value="IMIDAZOLONEPROPIONASE"/>
    <property type="match status" value="1"/>
</dbReference>
<dbReference type="GO" id="GO:0016810">
    <property type="term" value="F:hydrolase activity, acting on carbon-nitrogen (but not peptide) bonds"/>
    <property type="evidence" value="ECO:0007669"/>
    <property type="project" value="InterPro"/>
</dbReference>
<gene>
    <name evidence="3" type="ORF">FB458_3916</name>
</gene>
<evidence type="ECO:0000313" key="4">
    <source>
        <dbReference type="Proteomes" id="UP000317893"/>
    </source>
</evidence>
<dbReference type="Gene3D" id="3.10.310.70">
    <property type="match status" value="1"/>
</dbReference>
<comment type="caution">
    <text evidence="3">The sequence shown here is derived from an EMBL/GenBank/DDBJ whole genome shotgun (WGS) entry which is preliminary data.</text>
</comment>
<sequence>MPAPTDAGAPLLLRSAWLVPVGAPVATSEPVDVLVEGGRVTAVGVGLRAPATGRVVEADGRWLLPGLWDHHVHLDQWARTAARLDVSGTGSPYDVLEKVAAALPRHPAGQALVGYGYRSGGWDVAPSTAALDAVAGERLVVLVAGDGHNGWLSSAAQRFLGLAPCAGALDEDDWFAVWSRLAELPGAGEEARRGLVAAVEDAAARGVVGIVDMELGTSPEEWVARVESGVDRLRVRTSVYREHLPAAYARGLRTGDPAPGGRGLVTMGPFKIISDGSLATRTAHCHEPYPARPGGEPGGGAHPAAPYGKQNVDGGDLTALLREVTDHGLRAAVHVIGDAAAQIALDAFAASGARGSLEHAQLLPPGAAAAMARLGLVASVQPAHLLDDRDLTTAIWPGREDRCFMLRTLLDAGVTLALGSDAPVARLDPWLAMAAAVHRTADAREPWVPAEQLTAAEALAASTDGAGTVGVGSRGDLVLVDADPLAGEDPATSAAVLRGTRVALTVVGGRVTHDATG</sequence>
<dbReference type="OrthoDB" id="3238066at2"/>
<dbReference type="SUPFAM" id="SSF51338">
    <property type="entry name" value="Composite domain of metallo-dependent hydrolases"/>
    <property type="match status" value="1"/>
</dbReference>
<dbReference type="EMBL" id="VFMN01000001">
    <property type="protein sequence ID" value="TQJ10777.1"/>
    <property type="molecule type" value="Genomic_DNA"/>
</dbReference>
<proteinExistence type="predicted"/>
<dbReference type="RefSeq" id="WP_141849956.1">
    <property type="nucleotide sequence ID" value="NZ_BAAAPR010000010.1"/>
</dbReference>
<dbReference type="Gene3D" id="2.30.40.10">
    <property type="entry name" value="Urease, subunit C, domain 1"/>
    <property type="match status" value="1"/>
</dbReference>
<reference evidence="3 4" key="1">
    <citation type="submission" date="2019-06" db="EMBL/GenBank/DDBJ databases">
        <title>Sequencing the genomes of 1000 actinobacteria strains.</title>
        <authorList>
            <person name="Klenk H.-P."/>
        </authorList>
    </citation>
    <scope>NUCLEOTIDE SEQUENCE [LARGE SCALE GENOMIC DNA]</scope>
    <source>
        <strain evidence="3 4">DSM 18607</strain>
    </source>
</reference>
<name>A0A542E627_9MICO</name>
<feature type="domain" description="Amidohydrolase 3" evidence="2">
    <location>
        <begin position="54"/>
        <end position="513"/>
    </location>
</feature>